<dbReference type="Pfam" id="PF00266">
    <property type="entry name" value="Aminotran_5"/>
    <property type="match status" value="1"/>
</dbReference>
<comment type="similarity">
    <text evidence="2">Belongs to the class-V pyridoxal-phosphate-dependent aminotransferase family. NifS/IscS subfamily.</text>
</comment>
<dbReference type="AlphaFoldDB" id="A0A9D1E5L5"/>
<evidence type="ECO:0000313" key="10">
    <source>
        <dbReference type="EMBL" id="HIR66927.1"/>
    </source>
</evidence>
<dbReference type="PIRSF" id="PIRSF005572">
    <property type="entry name" value="NifS"/>
    <property type="match status" value="1"/>
</dbReference>
<evidence type="ECO:0000256" key="4">
    <source>
        <dbReference type="ARBA" id="ARBA00022723"/>
    </source>
</evidence>
<dbReference type="GO" id="GO:0031071">
    <property type="term" value="F:cysteine desulfurase activity"/>
    <property type="evidence" value="ECO:0007669"/>
    <property type="project" value="UniProtKB-EC"/>
</dbReference>
<dbReference type="PANTHER" id="PTHR11601:SF34">
    <property type="entry name" value="CYSTEINE DESULFURASE"/>
    <property type="match status" value="1"/>
</dbReference>
<dbReference type="PANTHER" id="PTHR11601">
    <property type="entry name" value="CYSTEINE DESULFURYLASE FAMILY MEMBER"/>
    <property type="match status" value="1"/>
</dbReference>
<dbReference type="InterPro" id="IPR015422">
    <property type="entry name" value="PyrdxlP-dep_Trfase_small"/>
</dbReference>
<feature type="domain" description="Aminotransferase class V" evidence="9">
    <location>
        <begin position="7"/>
        <end position="365"/>
    </location>
</feature>
<comment type="cofactor">
    <cofactor evidence="1">
        <name>pyridoxal 5'-phosphate</name>
        <dbReference type="ChEBI" id="CHEBI:597326"/>
    </cofactor>
</comment>
<dbReference type="InterPro" id="IPR015424">
    <property type="entry name" value="PyrdxlP-dep_Trfase"/>
</dbReference>
<sequence>MQSTERVYLDHAATTPVDGGVLNDMLPYFSELFGNSSSQHSFGRQTANAVTAARDKMAVALGISPAAELYFTCGGTEADNLGIKGICLANVDRGRHVVISAIEHPAVIESANDLKKYGFEVTFVNPDGRGVISPKAIADAMRQDTVLVAAMSANNETGVIQPIADIYSEVKARGAYLWCDCVQSAGVLPLSRFPADGYALSAHKFYGPKGAGAACIKKGVRFIRIMSGGHQERGMRGGTLNTPAIIGMSHALSLSLSCAAEDGERIVRLRDEFERRVLSQIDGTAVNGGGERLPSVTNISFDGCDGQNIVFLLDLNGVACSTGAACSSGAASPSHVLSAMGLDESRVRSAVRFSFGRNNTAADVDFAVEAIKKVVRAIRG</sequence>
<keyword evidence="6" id="KW-0408">Iron</keyword>
<name>A0A9D1E5L5_9FIRM</name>
<evidence type="ECO:0000259" key="9">
    <source>
        <dbReference type="Pfam" id="PF00266"/>
    </source>
</evidence>
<dbReference type="EMBL" id="DVHK01000061">
    <property type="protein sequence ID" value="HIR66927.1"/>
    <property type="molecule type" value="Genomic_DNA"/>
</dbReference>
<gene>
    <name evidence="10" type="ORF">IAB94_02620</name>
</gene>
<comment type="caution">
    <text evidence="10">The sequence shown here is derived from an EMBL/GenBank/DDBJ whole genome shotgun (WGS) entry which is preliminary data.</text>
</comment>
<evidence type="ECO:0000256" key="5">
    <source>
        <dbReference type="ARBA" id="ARBA00022898"/>
    </source>
</evidence>
<dbReference type="Gene3D" id="3.90.1150.10">
    <property type="entry name" value="Aspartate Aminotransferase, domain 1"/>
    <property type="match status" value="1"/>
</dbReference>
<evidence type="ECO:0000256" key="8">
    <source>
        <dbReference type="ARBA" id="ARBA00050776"/>
    </source>
</evidence>
<dbReference type="InterPro" id="IPR000192">
    <property type="entry name" value="Aminotrans_V_dom"/>
</dbReference>
<evidence type="ECO:0000256" key="7">
    <source>
        <dbReference type="ARBA" id="ARBA00023014"/>
    </source>
</evidence>
<evidence type="ECO:0000256" key="6">
    <source>
        <dbReference type="ARBA" id="ARBA00023004"/>
    </source>
</evidence>
<comment type="catalytic activity">
    <reaction evidence="8">
        <text>(sulfur carrier)-H + L-cysteine = (sulfur carrier)-SH + L-alanine</text>
        <dbReference type="Rhea" id="RHEA:43892"/>
        <dbReference type="Rhea" id="RHEA-COMP:14737"/>
        <dbReference type="Rhea" id="RHEA-COMP:14739"/>
        <dbReference type="ChEBI" id="CHEBI:29917"/>
        <dbReference type="ChEBI" id="CHEBI:35235"/>
        <dbReference type="ChEBI" id="CHEBI:57972"/>
        <dbReference type="ChEBI" id="CHEBI:64428"/>
        <dbReference type="EC" id="2.8.1.7"/>
    </reaction>
</comment>
<dbReference type="Proteomes" id="UP000823913">
    <property type="component" value="Unassembled WGS sequence"/>
</dbReference>
<accession>A0A9D1E5L5</accession>
<evidence type="ECO:0000313" key="11">
    <source>
        <dbReference type="Proteomes" id="UP000823913"/>
    </source>
</evidence>
<evidence type="ECO:0000256" key="3">
    <source>
        <dbReference type="ARBA" id="ARBA00022679"/>
    </source>
</evidence>
<organism evidence="10 11">
    <name type="scientific">Candidatus Coproplasma avicola</name>
    <dbReference type="NCBI Taxonomy" id="2840744"/>
    <lineage>
        <taxon>Bacteria</taxon>
        <taxon>Bacillati</taxon>
        <taxon>Bacillota</taxon>
        <taxon>Clostridia</taxon>
        <taxon>Eubacteriales</taxon>
        <taxon>Candidatus Coproplasma</taxon>
    </lineage>
</organism>
<dbReference type="InterPro" id="IPR016454">
    <property type="entry name" value="Cysteine_dSase"/>
</dbReference>
<dbReference type="GO" id="GO:0046872">
    <property type="term" value="F:metal ion binding"/>
    <property type="evidence" value="ECO:0007669"/>
    <property type="project" value="UniProtKB-KW"/>
</dbReference>
<evidence type="ECO:0000256" key="1">
    <source>
        <dbReference type="ARBA" id="ARBA00001933"/>
    </source>
</evidence>
<dbReference type="SUPFAM" id="SSF53383">
    <property type="entry name" value="PLP-dependent transferases"/>
    <property type="match status" value="1"/>
</dbReference>
<keyword evidence="4" id="KW-0479">Metal-binding</keyword>
<keyword evidence="5" id="KW-0663">Pyridoxal phosphate</keyword>
<dbReference type="GO" id="GO:0051536">
    <property type="term" value="F:iron-sulfur cluster binding"/>
    <property type="evidence" value="ECO:0007669"/>
    <property type="project" value="UniProtKB-KW"/>
</dbReference>
<dbReference type="Gene3D" id="3.40.640.10">
    <property type="entry name" value="Type I PLP-dependent aspartate aminotransferase-like (Major domain)"/>
    <property type="match status" value="1"/>
</dbReference>
<dbReference type="InterPro" id="IPR015421">
    <property type="entry name" value="PyrdxlP-dep_Trfase_major"/>
</dbReference>
<keyword evidence="3" id="KW-0808">Transferase</keyword>
<proteinExistence type="inferred from homology"/>
<evidence type="ECO:0000256" key="2">
    <source>
        <dbReference type="ARBA" id="ARBA00006490"/>
    </source>
</evidence>
<dbReference type="Gene3D" id="1.10.260.50">
    <property type="match status" value="1"/>
</dbReference>
<reference evidence="10" key="2">
    <citation type="journal article" date="2021" name="PeerJ">
        <title>Extensive microbial diversity within the chicken gut microbiome revealed by metagenomics and culture.</title>
        <authorList>
            <person name="Gilroy R."/>
            <person name="Ravi A."/>
            <person name="Getino M."/>
            <person name="Pursley I."/>
            <person name="Horton D.L."/>
            <person name="Alikhan N.F."/>
            <person name="Baker D."/>
            <person name="Gharbi K."/>
            <person name="Hall N."/>
            <person name="Watson M."/>
            <person name="Adriaenssens E.M."/>
            <person name="Foster-Nyarko E."/>
            <person name="Jarju S."/>
            <person name="Secka A."/>
            <person name="Antonio M."/>
            <person name="Oren A."/>
            <person name="Chaudhuri R.R."/>
            <person name="La Ragione R."/>
            <person name="Hildebrand F."/>
            <person name="Pallen M.J."/>
        </authorList>
    </citation>
    <scope>NUCLEOTIDE SEQUENCE</scope>
    <source>
        <strain evidence="10">ChiW16-3235</strain>
    </source>
</reference>
<keyword evidence="7" id="KW-0411">Iron-sulfur</keyword>
<reference evidence="10" key="1">
    <citation type="submission" date="2020-10" db="EMBL/GenBank/DDBJ databases">
        <authorList>
            <person name="Gilroy R."/>
        </authorList>
    </citation>
    <scope>NUCLEOTIDE SEQUENCE</scope>
    <source>
        <strain evidence="10">ChiW16-3235</strain>
    </source>
</reference>
<protein>
    <submittedName>
        <fullName evidence="10">Cysteine desulfurase</fullName>
    </submittedName>
</protein>